<keyword evidence="6 7" id="KW-0472">Membrane</keyword>
<feature type="transmembrane region" description="Helical" evidence="7">
    <location>
        <begin position="430"/>
        <end position="448"/>
    </location>
</feature>
<feature type="transmembrane region" description="Helical" evidence="7">
    <location>
        <begin position="136"/>
        <end position="160"/>
    </location>
</feature>
<dbReference type="PANTHER" id="PTHR43652:SF2">
    <property type="entry name" value="BASIC AMINO ACID ANTIPORTER YFCC-RELATED"/>
    <property type="match status" value="1"/>
</dbReference>
<feature type="transmembrane region" description="Helical" evidence="7">
    <location>
        <begin position="172"/>
        <end position="190"/>
    </location>
</feature>
<dbReference type="Pfam" id="PF02080">
    <property type="entry name" value="TrkA_C"/>
    <property type="match status" value="2"/>
</dbReference>
<gene>
    <name evidence="9" type="ORF">ACFP85_10040</name>
</gene>
<keyword evidence="2" id="KW-0813">Transport</keyword>
<feature type="transmembrane region" description="Helical" evidence="7">
    <location>
        <begin position="51"/>
        <end position="70"/>
    </location>
</feature>
<dbReference type="PANTHER" id="PTHR43652">
    <property type="entry name" value="BASIC AMINO ACID ANTIPORTER YFCC-RELATED"/>
    <property type="match status" value="1"/>
</dbReference>
<keyword evidence="5 7" id="KW-1133">Transmembrane helix</keyword>
<feature type="transmembrane region" description="Helical" evidence="7">
    <location>
        <begin position="468"/>
        <end position="488"/>
    </location>
</feature>
<feature type="domain" description="RCK C-terminal" evidence="8">
    <location>
        <begin position="194"/>
        <end position="280"/>
    </location>
</feature>
<accession>A0ABW1XML1</accession>
<name>A0ABW1XML1_9ALTE</name>
<feature type="transmembrane region" description="Helical" evidence="7">
    <location>
        <begin position="550"/>
        <end position="569"/>
    </location>
</feature>
<evidence type="ECO:0000256" key="1">
    <source>
        <dbReference type="ARBA" id="ARBA00004141"/>
    </source>
</evidence>
<feature type="transmembrane region" description="Helical" evidence="7">
    <location>
        <begin position="500"/>
        <end position="530"/>
    </location>
</feature>
<dbReference type="Gene3D" id="3.30.70.1450">
    <property type="entry name" value="Regulator of K+ conductance, C-terminal domain"/>
    <property type="match status" value="2"/>
</dbReference>
<dbReference type="InterPro" id="IPR004680">
    <property type="entry name" value="Cit_transptr-like_dom"/>
</dbReference>
<dbReference type="EMBL" id="JBHSUS010000001">
    <property type="protein sequence ID" value="MFC6440485.1"/>
    <property type="molecule type" value="Genomic_DNA"/>
</dbReference>
<feature type="transmembrane region" description="Helical" evidence="7">
    <location>
        <begin position="28"/>
        <end position="45"/>
    </location>
</feature>
<evidence type="ECO:0000313" key="10">
    <source>
        <dbReference type="Proteomes" id="UP001596364"/>
    </source>
</evidence>
<dbReference type="PROSITE" id="PS51202">
    <property type="entry name" value="RCK_C"/>
    <property type="match status" value="2"/>
</dbReference>
<keyword evidence="3 7" id="KW-0812">Transmembrane</keyword>
<dbReference type="InterPro" id="IPR051679">
    <property type="entry name" value="DASS-Related_Transporters"/>
</dbReference>
<evidence type="ECO:0000256" key="2">
    <source>
        <dbReference type="ARBA" id="ARBA00022448"/>
    </source>
</evidence>
<feature type="domain" description="RCK C-terminal" evidence="8">
    <location>
        <begin position="282"/>
        <end position="366"/>
    </location>
</feature>
<comment type="caution">
    <text evidence="9">The sequence shown here is derived from an EMBL/GenBank/DDBJ whole genome shotgun (WGS) entry which is preliminary data.</text>
</comment>
<reference evidence="10" key="1">
    <citation type="journal article" date="2019" name="Int. J. Syst. Evol. Microbiol.">
        <title>The Global Catalogue of Microorganisms (GCM) 10K type strain sequencing project: providing services to taxonomists for standard genome sequencing and annotation.</title>
        <authorList>
            <consortium name="The Broad Institute Genomics Platform"/>
            <consortium name="The Broad Institute Genome Sequencing Center for Infectious Disease"/>
            <person name="Wu L."/>
            <person name="Ma J."/>
        </authorList>
    </citation>
    <scope>NUCLEOTIDE SEQUENCE [LARGE SCALE GENOMIC DNA]</scope>
    <source>
        <strain evidence="10">CGMCC 1.16031</strain>
    </source>
</reference>
<dbReference type="RefSeq" id="WP_131258280.1">
    <property type="nucleotide sequence ID" value="NZ_JBHSUS010000001.1"/>
</dbReference>
<dbReference type="Pfam" id="PF03600">
    <property type="entry name" value="CitMHS"/>
    <property type="match status" value="1"/>
</dbReference>
<keyword evidence="10" id="KW-1185">Reference proteome</keyword>
<feature type="transmembrane region" description="Helical" evidence="7">
    <location>
        <begin position="6"/>
        <end position="21"/>
    </location>
</feature>
<evidence type="ECO:0000256" key="4">
    <source>
        <dbReference type="ARBA" id="ARBA00022737"/>
    </source>
</evidence>
<feature type="transmembrane region" description="Helical" evidence="7">
    <location>
        <begin position="387"/>
        <end position="418"/>
    </location>
</feature>
<evidence type="ECO:0000256" key="3">
    <source>
        <dbReference type="ARBA" id="ARBA00022692"/>
    </source>
</evidence>
<keyword evidence="4" id="KW-0677">Repeat</keyword>
<evidence type="ECO:0000313" key="9">
    <source>
        <dbReference type="EMBL" id="MFC6440485.1"/>
    </source>
</evidence>
<comment type="subcellular location">
    <subcellularLocation>
        <location evidence="1">Membrane</location>
        <topology evidence="1">Multi-pass membrane protein</topology>
    </subcellularLocation>
</comment>
<sequence>MNLLQIYVVAVLLITIGALILSERRPSFVFALSTLALILPGILSLEQAIQQVSNLGLITLVLLLLVSMAVDKTSLIKGLAHKLANQDYSKSFIRIVALAFSTSAFLNNTAVVATLLGPVKQSQHYAPSKLLIPLSYAAILGGTLTLIGTSTNLIVDSFLIQHGLPGFSFWDFTLYGGIAGLSCCLLMYFLRNQLPDIPLSRENYQQYFVEAEVLADSTLIGRSIEENALRNLPELYLAEIIRGGTLISPVAPNELIEAGDKLIFTGNLKRVDTLQHIHGLQLFAESDGLLNKNLTEVVISNRSRLIGKTLKQIGFRALFDAAVVAIRRDGEKVSGKHGDIRLTAGDFLVLATGPDFHSRHNLMKNFFIVSQHRFTRKLSNLQEWSTLGGFCTIVLASAFGFISLTSGLLCLLIGLIFVGVLSGDELKRNLPLNLILVIVGALSLAKALENTGVITLLTETLSPVLLETSPFIALVAIYLLTVVMTELMTNNAAAALMFPFAFGISLAIGAPLMPFALAVAFAASASFISPYGYQTNLLVFSAGNYRTKDFIRFGVPISLLYSTIVLALLKWQFNL</sequence>
<evidence type="ECO:0000256" key="6">
    <source>
        <dbReference type="ARBA" id="ARBA00023136"/>
    </source>
</evidence>
<dbReference type="InterPro" id="IPR006037">
    <property type="entry name" value="RCK_C"/>
</dbReference>
<dbReference type="InterPro" id="IPR036721">
    <property type="entry name" value="RCK_C_sf"/>
</dbReference>
<dbReference type="Proteomes" id="UP001596364">
    <property type="component" value="Unassembled WGS sequence"/>
</dbReference>
<organism evidence="9 10">
    <name type="scientific">Pseudobowmanella zhangzhouensis</name>
    <dbReference type="NCBI Taxonomy" id="1537679"/>
    <lineage>
        <taxon>Bacteria</taxon>
        <taxon>Pseudomonadati</taxon>
        <taxon>Pseudomonadota</taxon>
        <taxon>Gammaproteobacteria</taxon>
        <taxon>Alteromonadales</taxon>
        <taxon>Alteromonadaceae</taxon>
    </lineage>
</organism>
<protein>
    <submittedName>
        <fullName evidence="9">SLC13 family permease</fullName>
    </submittedName>
</protein>
<feature type="transmembrane region" description="Helical" evidence="7">
    <location>
        <begin position="91"/>
        <end position="116"/>
    </location>
</feature>
<dbReference type="SUPFAM" id="SSF116726">
    <property type="entry name" value="TrkA C-terminal domain-like"/>
    <property type="match status" value="2"/>
</dbReference>
<evidence type="ECO:0000256" key="7">
    <source>
        <dbReference type="SAM" id="Phobius"/>
    </source>
</evidence>
<evidence type="ECO:0000259" key="8">
    <source>
        <dbReference type="PROSITE" id="PS51202"/>
    </source>
</evidence>
<evidence type="ECO:0000256" key="5">
    <source>
        <dbReference type="ARBA" id="ARBA00022989"/>
    </source>
</evidence>
<proteinExistence type="predicted"/>